<keyword evidence="3" id="KW-1185">Reference proteome</keyword>
<organism evidence="2 3">
    <name type="scientific">Synechococcus phage ACG-2014j</name>
    <dbReference type="NCBI Taxonomy" id="1493514"/>
    <lineage>
        <taxon>Viruses</taxon>
        <taxon>Duplodnaviria</taxon>
        <taxon>Heunggongvirae</taxon>
        <taxon>Uroviricota</taxon>
        <taxon>Caudoviricetes</taxon>
        <taxon>Pantevenvirales</taxon>
        <taxon>Kyanoviridae</taxon>
        <taxon>Potamoivirus</taxon>
        <taxon>Potamoivirus tusconj</taxon>
    </lineage>
</organism>
<sequence length="162" mass="17417">MATNIGTGPQDIPLNQFLGEMAFIDKPPQKPGFYARRSISGDGRAANSQEWTIAGTGSYNRGGHFDISNGRFTAPVDGVYFFSAAPGYKQTGQEFSIKFQVNGVVVAEPVRFIDGGDDLVSHSLSCGTIAINLTAGQYVDVVIPYTHHVNVTTNFFCGYLLG</sequence>
<dbReference type="InterPro" id="IPR008983">
    <property type="entry name" value="Tumour_necrosis_fac-like_dom"/>
</dbReference>
<accession>A0A0E3FK37</accession>
<dbReference type="InterPro" id="IPR001073">
    <property type="entry name" value="C1q_dom"/>
</dbReference>
<proteinExistence type="predicted"/>
<dbReference type="PROSITE" id="PS50871">
    <property type="entry name" value="C1Q"/>
    <property type="match status" value="1"/>
</dbReference>
<evidence type="ECO:0000313" key="2">
    <source>
        <dbReference type="EMBL" id="AIX28530.1"/>
    </source>
</evidence>
<evidence type="ECO:0000259" key="1">
    <source>
        <dbReference type="PROSITE" id="PS50871"/>
    </source>
</evidence>
<gene>
    <name evidence="2" type="ORF">Syn7803US23_186</name>
</gene>
<reference evidence="2 3" key="1">
    <citation type="submission" date="2013-12" db="EMBL/GenBank/DDBJ databases">
        <title>Ecological redundancy of diverse viral populations within a natural community.</title>
        <authorList>
            <person name="Gregory A.C."/>
            <person name="LaButti K."/>
            <person name="Copeland A."/>
            <person name="Woyke T."/>
            <person name="Sullivan M.B."/>
        </authorList>
    </citation>
    <scope>NUCLEOTIDE SEQUENCE [LARGE SCALE GENOMIC DNA]</scope>
    <source>
        <strain evidence="2">Syn7803US23</strain>
    </source>
</reference>
<dbReference type="Proteomes" id="UP000185285">
    <property type="component" value="Segment"/>
</dbReference>
<dbReference type="Gene3D" id="2.60.120.40">
    <property type="match status" value="1"/>
</dbReference>
<dbReference type="SUPFAM" id="SSF49842">
    <property type="entry name" value="TNF-like"/>
    <property type="match status" value="1"/>
</dbReference>
<dbReference type="EMBL" id="KJ019089">
    <property type="protein sequence ID" value="AIX28530.1"/>
    <property type="molecule type" value="Genomic_DNA"/>
</dbReference>
<protein>
    <submittedName>
        <fullName evidence="2">Exosporium leader peptide</fullName>
    </submittedName>
</protein>
<dbReference type="Pfam" id="PF00386">
    <property type="entry name" value="C1q"/>
    <property type="match status" value="1"/>
</dbReference>
<name>A0A0E3FK37_9CAUD</name>
<evidence type="ECO:0000313" key="3">
    <source>
        <dbReference type="Proteomes" id="UP000185285"/>
    </source>
</evidence>
<feature type="domain" description="C1q" evidence="1">
    <location>
        <begin position="26"/>
        <end position="162"/>
    </location>
</feature>